<dbReference type="SUPFAM" id="SSF81901">
    <property type="entry name" value="HCP-like"/>
    <property type="match status" value="2"/>
</dbReference>
<gene>
    <name evidence="1" type="ORF">TRICI_001947</name>
</gene>
<organism evidence="1 2">
    <name type="scientific">Trichomonascus ciferrii</name>
    <dbReference type="NCBI Taxonomy" id="44093"/>
    <lineage>
        <taxon>Eukaryota</taxon>
        <taxon>Fungi</taxon>
        <taxon>Dikarya</taxon>
        <taxon>Ascomycota</taxon>
        <taxon>Saccharomycotina</taxon>
        <taxon>Dipodascomycetes</taxon>
        <taxon>Dipodascales</taxon>
        <taxon>Trichomonascaceae</taxon>
        <taxon>Trichomonascus</taxon>
        <taxon>Trichomonascus ciferrii complex</taxon>
    </lineage>
</organism>
<evidence type="ECO:0000313" key="2">
    <source>
        <dbReference type="Proteomes" id="UP000761534"/>
    </source>
</evidence>
<keyword evidence="2" id="KW-1185">Reference proteome</keyword>
<dbReference type="Proteomes" id="UP000761534">
    <property type="component" value="Unassembled WGS sequence"/>
</dbReference>
<protein>
    <recommendedName>
        <fullName evidence="3">Tetratricopeptide repeat protein</fullName>
    </recommendedName>
</protein>
<proteinExistence type="predicted"/>
<dbReference type="EMBL" id="SWFS01000131">
    <property type="protein sequence ID" value="KAA8915933.1"/>
    <property type="molecule type" value="Genomic_DNA"/>
</dbReference>
<sequence>MSSRKVLTNLVPKAELRRYLFEFKVPLSYKDVAATLEACRTVDSVKLPDTVSADNVMTFKRILETMRKRTGRIDKTLATVENNLVERAAEMGHNSAIALLAGRVLADKDSPKEDTTHADYLLTQLMDRGHALAFKISGDLAYKAGYSEKAIKFYQLAVDHKMDDNAVLVECLRNIGLINFMNKAITRARPAFERAVDVAEDPKQVMDCHYYLGQMLEPDKLAVRYHFERAAAHGLKEAFAPLGFLYLNYFNDQKLALEWFKLGAEVGDINCLIGQLDIYLKQDDVQRAEGVVDKLKTSEAGTKALEFRPKALERIEAFRKQTGPREGIDISDRWGF</sequence>
<evidence type="ECO:0008006" key="3">
    <source>
        <dbReference type="Google" id="ProtNLM"/>
    </source>
</evidence>
<dbReference type="Gene3D" id="1.25.40.10">
    <property type="entry name" value="Tetratricopeptide repeat domain"/>
    <property type="match status" value="1"/>
</dbReference>
<evidence type="ECO:0000313" key="1">
    <source>
        <dbReference type="EMBL" id="KAA8915933.1"/>
    </source>
</evidence>
<name>A0A642V834_9ASCO</name>
<reference evidence="1" key="1">
    <citation type="journal article" date="2019" name="G3 (Bethesda)">
        <title>Genome Assemblies of Two Rare Opportunistic Yeast Pathogens: Diutina rugosa (syn. Candida rugosa) and Trichomonascus ciferrii (syn. Candida ciferrii).</title>
        <authorList>
            <person name="Mixao V."/>
            <person name="Saus E."/>
            <person name="Hansen A.P."/>
            <person name="Lass-Florl C."/>
            <person name="Gabaldon T."/>
        </authorList>
    </citation>
    <scope>NUCLEOTIDE SEQUENCE</scope>
    <source>
        <strain evidence="1">CBS 4856</strain>
    </source>
</reference>
<comment type="caution">
    <text evidence="1">The sequence shown here is derived from an EMBL/GenBank/DDBJ whole genome shotgun (WGS) entry which is preliminary data.</text>
</comment>
<dbReference type="InterPro" id="IPR011990">
    <property type="entry name" value="TPR-like_helical_dom_sf"/>
</dbReference>
<dbReference type="OrthoDB" id="1658288at2759"/>
<dbReference type="VEuPathDB" id="FungiDB:TRICI_001947"/>
<accession>A0A642V834</accession>
<dbReference type="AlphaFoldDB" id="A0A642V834"/>